<accession>A0A6G0WCG8</accession>
<dbReference type="SUPFAM" id="SSF46565">
    <property type="entry name" value="Chaperone J-domain"/>
    <property type="match status" value="1"/>
</dbReference>
<dbReference type="InterPro" id="IPR035979">
    <property type="entry name" value="RBD_domain_sf"/>
</dbReference>
<dbReference type="SUPFAM" id="SSF54928">
    <property type="entry name" value="RNA-binding domain, RBD"/>
    <property type="match status" value="1"/>
</dbReference>
<dbReference type="InterPro" id="IPR052094">
    <property type="entry name" value="Pre-mRNA-splicing_ERAD"/>
</dbReference>
<dbReference type="CDD" id="cd06257">
    <property type="entry name" value="DnaJ"/>
    <property type="match status" value="1"/>
</dbReference>
<feature type="compositionally biased region" description="Basic and acidic residues" evidence="7">
    <location>
        <begin position="71"/>
        <end position="89"/>
    </location>
</feature>
<evidence type="ECO:0000256" key="2">
    <source>
        <dbReference type="ARBA" id="ARBA00004496"/>
    </source>
</evidence>
<evidence type="ECO:0000313" key="10">
    <source>
        <dbReference type="Proteomes" id="UP000481153"/>
    </source>
</evidence>
<proteinExistence type="predicted"/>
<protein>
    <recommendedName>
        <fullName evidence="8">J domain-containing protein</fullName>
    </recommendedName>
</protein>
<gene>
    <name evidence="9" type="ORF">Ae201684_017244</name>
</gene>
<keyword evidence="10" id="KW-1185">Reference proteome</keyword>
<sequence length="281" mass="32179">MSDKDWYAILGLPPLADADAVKKAFRQMSLKHHPDKGGDVDKFHELQQASQFLLDPVEKKKYDAKITQVTMKEKQSKERQAKMSEERKRMADELLRREEQTNRKKPKHVMEDLKAKARQHMEEMQEKREQAARERAELLGQSLKKGDIKQRTIRVSWDNKKESHSDQTLVNAFRQYGEIEVVKMKNNSARLVFSEAASATQAARIEGHNVSKWKDVTLVGHVVHQYQEPKVSTGYGGSRQTYPAADSESTVQLSLHPISLAELAPFEEKVLAHLKRLAQGI</sequence>
<evidence type="ECO:0000313" key="9">
    <source>
        <dbReference type="EMBL" id="KAF0723971.1"/>
    </source>
</evidence>
<evidence type="ECO:0000259" key="8">
    <source>
        <dbReference type="PROSITE" id="PS50076"/>
    </source>
</evidence>
<evidence type="ECO:0000256" key="1">
    <source>
        <dbReference type="ARBA" id="ARBA00004123"/>
    </source>
</evidence>
<dbReference type="GO" id="GO:0003676">
    <property type="term" value="F:nucleic acid binding"/>
    <property type="evidence" value="ECO:0007669"/>
    <property type="project" value="InterPro"/>
</dbReference>
<dbReference type="InterPro" id="IPR012677">
    <property type="entry name" value="Nucleotide-bd_a/b_plait_sf"/>
</dbReference>
<keyword evidence="6" id="KW-0175">Coiled coil</keyword>
<reference evidence="9 10" key="1">
    <citation type="submission" date="2019-07" db="EMBL/GenBank/DDBJ databases">
        <title>Genomics analysis of Aphanomyces spp. identifies a new class of oomycete effector associated with host adaptation.</title>
        <authorList>
            <person name="Gaulin E."/>
        </authorList>
    </citation>
    <scope>NUCLEOTIDE SEQUENCE [LARGE SCALE GENOMIC DNA]</scope>
    <source>
        <strain evidence="9 10">ATCC 201684</strain>
    </source>
</reference>
<comment type="subcellular location">
    <subcellularLocation>
        <location evidence="2">Cytoplasm</location>
    </subcellularLocation>
    <subcellularLocation>
        <location evidence="1">Nucleus</location>
    </subcellularLocation>
</comment>
<dbReference type="PRINTS" id="PR00625">
    <property type="entry name" value="JDOMAIN"/>
</dbReference>
<evidence type="ECO:0000256" key="5">
    <source>
        <dbReference type="ARBA" id="ARBA00023242"/>
    </source>
</evidence>
<dbReference type="InterPro" id="IPR001623">
    <property type="entry name" value="DnaJ_domain"/>
</dbReference>
<keyword evidence="3" id="KW-0963">Cytoplasm</keyword>
<dbReference type="GO" id="GO:0005737">
    <property type="term" value="C:cytoplasm"/>
    <property type="evidence" value="ECO:0007669"/>
    <property type="project" value="UniProtKB-SubCell"/>
</dbReference>
<dbReference type="InterPro" id="IPR036869">
    <property type="entry name" value="J_dom_sf"/>
</dbReference>
<evidence type="ECO:0000256" key="7">
    <source>
        <dbReference type="SAM" id="MobiDB-lite"/>
    </source>
</evidence>
<dbReference type="GO" id="GO:0000390">
    <property type="term" value="P:spliceosomal complex disassembly"/>
    <property type="evidence" value="ECO:0007669"/>
    <property type="project" value="TreeGrafter"/>
</dbReference>
<feature type="region of interest" description="Disordered" evidence="7">
    <location>
        <begin position="70"/>
        <end position="89"/>
    </location>
</feature>
<dbReference type="GO" id="GO:0005681">
    <property type="term" value="C:spliceosomal complex"/>
    <property type="evidence" value="ECO:0007669"/>
    <property type="project" value="TreeGrafter"/>
</dbReference>
<dbReference type="Proteomes" id="UP000481153">
    <property type="component" value="Unassembled WGS sequence"/>
</dbReference>
<dbReference type="PANTHER" id="PTHR44313:SF1">
    <property type="entry name" value="DNAJ HOMOLOG SUBFAMILY C MEMBER 17"/>
    <property type="match status" value="1"/>
</dbReference>
<organism evidence="9 10">
    <name type="scientific">Aphanomyces euteiches</name>
    <dbReference type="NCBI Taxonomy" id="100861"/>
    <lineage>
        <taxon>Eukaryota</taxon>
        <taxon>Sar</taxon>
        <taxon>Stramenopiles</taxon>
        <taxon>Oomycota</taxon>
        <taxon>Saprolegniomycetes</taxon>
        <taxon>Saprolegniales</taxon>
        <taxon>Verrucalvaceae</taxon>
        <taxon>Aphanomyces</taxon>
    </lineage>
</organism>
<comment type="caution">
    <text evidence="9">The sequence shown here is derived from an EMBL/GenBank/DDBJ whole genome shotgun (WGS) entry which is preliminary data.</text>
</comment>
<dbReference type="SMART" id="SM00271">
    <property type="entry name" value="DnaJ"/>
    <property type="match status" value="1"/>
</dbReference>
<feature type="coiled-coil region" evidence="6">
    <location>
        <begin position="107"/>
        <end position="141"/>
    </location>
</feature>
<keyword evidence="4" id="KW-0143">Chaperone</keyword>
<dbReference type="Gene3D" id="1.10.287.110">
    <property type="entry name" value="DnaJ domain"/>
    <property type="match status" value="1"/>
</dbReference>
<dbReference type="PANTHER" id="PTHR44313">
    <property type="entry name" value="DNAJ HOMOLOG SUBFAMILY C MEMBER 17"/>
    <property type="match status" value="1"/>
</dbReference>
<evidence type="ECO:0000256" key="4">
    <source>
        <dbReference type="ARBA" id="ARBA00023186"/>
    </source>
</evidence>
<dbReference type="AlphaFoldDB" id="A0A6G0WCG8"/>
<evidence type="ECO:0000256" key="6">
    <source>
        <dbReference type="SAM" id="Coils"/>
    </source>
</evidence>
<feature type="domain" description="J" evidence="8">
    <location>
        <begin position="5"/>
        <end position="66"/>
    </location>
</feature>
<dbReference type="PROSITE" id="PS50076">
    <property type="entry name" value="DNAJ_2"/>
    <property type="match status" value="1"/>
</dbReference>
<dbReference type="Gene3D" id="3.30.70.330">
    <property type="match status" value="1"/>
</dbReference>
<dbReference type="EMBL" id="VJMJ01000290">
    <property type="protein sequence ID" value="KAF0723971.1"/>
    <property type="molecule type" value="Genomic_DNA"/>
</dbReference>
<name>A0A6G0WCG8_9STRA</name>
<evidence type="ECO:0000256" key="3">
    <source>
        <dbReference type="ARBA" id="ARBA00022490"/>
    </source>
</evidence>
<dbReference type="Pfam" id="PF00226">
    <property type="entry name" value="DnaJ"/>
    <property type="match status" value="1"/>
</dbReference>
<keyword evidence="5" id="KW-0539">Nucleus</keyword>